<evidence type="ECO:0000313" key="3">
    <source>
        <dbReference type="Proteomes" id="UP000241085"/>
    </source>
</evidence>
<dbReference type="InterPro" id="IPR027417">
    <property type="entry name" value="P-loop_NTPase"/>
</dbReference>
<dbReference type="CDD" id="cd02042">
    <property type="entry name" value="ParAB_family"/>
    <property type="match status" value="1"/>
</dbReference>
<name>A0A2T4UPD2_9MICO</name>
<dbReference type="InterPro" id="IPR050678">
    <property type="entry name" value="DNA_Partitioning_ATPase"/>
</dbReference>
<dbReference type="PANTHER" id="PTHR13696">
    <property type="entry name" value="P-LOOP CONTAINING NUCLEOSIDE TRIPHOSPHATE HYDROLASE"/>
    <property type="match status" value="1"/>
</dbReference>
<comment type="caution">
    <text evidence="2">The sequence shown here is derived from an EMBL/GenBank/DDBJ whole genome shotgun (WGS) entry which is preliminary data.</text>
</comment>
<dbReference type="AlphaFoldDB" id="A0A2T4UPD2"/>
<organism evidence="2 3">
    <name type="scientific">Rathayibacter caricis DSM 15933</name>
    <dbReference type="NCBI Taxonomy" id="1328867"/>
    <lineage>
        <taxon>Bacteria</taxon>
        <taxon>Bacillati</taxon>
        <taxon>Actinomycetota</taxon>
        <taxon>Actinomycetes</taxon>
        <taxon>Micrococcales</taxon>
        <taxon>Microbacteriaceae</taxon>
        <taxon>Rathayibacter</taxon>
    </lineage>
</organism>
<dbReference type="Proteomes" id="UP000241085">
    <property type="component" value="Unassembled WGS sequence"/>
</dbReference>
<dbReference type="PANTHER" id="PTHR13696:SF99">
    <property type="entry name" value="COBYRINIC ACID AC-DIAMIDE SYNTHASE"/>
    <property type="match status" value="1"/>
</dbReference>
<feature type="domain" description="AAA" evidence="1">
    <location>
        <begin position="2"/>
        <end position="176"/>
    </location>
</feature>
<sequence length="256" mass="27508">MITAVGNRKGGVGKTAEVLGVATGLMLMRRKVLVIDLDPQADASTALEAEGDLDVFDVLYGGVTGSIGEAITKSSWTGIDVVRSSEALFRMETESLMGAEVRLKTVMWESPELAEYDHILIDLPPALGRLTVNGLLAATQVLVVTEPTSFAVRGVGEFLDTVRQVTAMPHLNPSLKTAGIVVNKTSSPLTSEHSFQLEELRAAYGDLLVEPYLPTWTAMQDSASARVPLTKLSGRRPAILTERFVAHARHLEGVAK</sequence>
<protein>
    <submittedName>
        <fullName evidence="2">Chromosome partitioning protein</fullName>
    </submittedName>
</protein>
<gene>
    <name evidence="2" type="ORF">C1I63_19130</name>
</gene>
<dbReference type="Pfam" id="PF13614">
    <property type="entry name" value="AAA_31"/>
    <property type="match status" value="1"/>
</dbReference>
<evidence type="ECO:0000259" key="1">
    <source>
        <dbReference type="Pfam" id="PF13614"/>
    </source>
</evidence>
<dbReference type="Gene3D" id="3.40.50.300">
    <property type="entry name" value="P-loop containing nucleotide triphosphate hydrolases"/>
    <property type="match status" value="1"/>
</dbReference>
<dbReference type="EMBL" id="PZPL01000002">
    <property type="protein sequence ID" value="PTL71392.1"/>
    <property type="molecule type" value="Genomic_DNA"/>
</dbReference>
<reference evidence="2 3" key="1">
    <citation type="submission" date="2018-03" db="EMBL/GenBank/DDBJ databases">
        <title>Bacteriophage NCPPB3778 and a type I-E CRISPR drive the evolution of the US Biological Select Agent, Rathayibacter toxicus.</title>
        <authorList>
            <person name="Davis E.W.II."/>
            <person name="Tabima J.F."/>
            <person name="Weisberg A.J."/>
            <person name="Dantas Lopes L."/>
            <person name="Wiseman M.S."/>
            <person name="Wiseman M.S."/>
            <person name="Pupko T."/>
            <person name="Belcher M.S."/>
            <person name="Sechler A.J."/>
            <person name="Tancos M.A."/>
            <person name="Schroeder B.K."/>
            <person name="Murray T.D."/>
            <person name="Luster D.G."/>
            <person name="Schneider W.L."/>
            <person name="Rogers E."/>
            <person name="Andreote F.D."/>
            <person name="Grunwald N.J."/>
            <person name="Putnam M.L."/>
            <person name="Chang J.H."/>
        </authorList>
    </citation>
    <scope>NUCLEOTIDE SEQUENCE [LARGE SCALE GENOMIC DNA]</scope>
    <source>
        <strain evidence="2 3">DSM 15933</strain>
    </source>
</reference>
<dbReference type="SUPFAM" id="SSF52540">
    <property type="entry name" value="P-loop containing nucleoside triphosphate hydrolases"/>
    <property type="match status" value="1"/>
</dbReference>
<proteinExistence type="predicted"/>
<accession>A0A2T4UPD2</accession>
<keyword evidence="3" id="KW-1185">Reference proteome</keyword>
<evidence type="ECO:0000313" key="2">
    <source>
        <dbReference type="EMBL" id="PTL71392.1"/>
    </source>
</evidence>
<dbReference type="InterPro" id="IPR025669">
    <property type="entry name" value="AAA_dom"/>
</dbReference>